<dbReference type="InterPro" id="IPR016140">
    <property type="entry name" value="Bifunc_inhib/LTP/seed_store"/>
</dbReference>
<evidence type="ECO:0000256" key="1">
    <source>
        <dbReference type="SAM" id="SignalP"/>
    </source>
</evidence>
<gene>
    <name evidence="3" type="ORF">Cni_G07696</name>
</gene>
<keyword evidence="4" id="KW-1185">Reference proteome</keyword>
<feature type="chain" id="PRO_5043055920" description="Bifunctional inhibitor/plant lipid transfer protein/seed storage helical domain-containing protein" evidence="1">
    <location>
        <begin position="26"/>
        <end position="126"/>
    </location>
</feature>
<dbReference type="PROSITE" id="PS51257">
    <property type="entry name" value="PROKAR_LIPOPROTEIN"/>
    <property type="match status" value="1"/>
</dbReference>
<sequence>MASKASASAALLLTFNLLFFTLTSACGTNFPTPTPKPSKGKCPINALKLSVCANVLNGLINVGVGKFPKQPCECCTLIDGLLDLEAGVCLCTALKANVLGIHLDIPINLNLLLNYCGKDSSEFQCP</sequence>
<dbReference type="SMART" id="SM00499">
    <property type="entry name" value="AAI"/>
    <property type="match status" value="1"/>
</dbReference>
<feature type="signal peptide" evidence="1">
    <location>
        <begin position="1"/>
        <end position="25"/>
    </location>
</feature>
<protein>
    <recommendedName>
        <fullName evidence="2">Bifunctional inhibitor/plant lipid transfer protein/seed storage helical domain-containing protein</fullName>
    </recommendedName>
</protein>
<dbReference type="Gene3D" id="1.10.110.10">
    <property type="entry name" value="Plant lipid-transfer and hydrophobic proteins"/>
    <property type="match status" value="1"/>
</dbReference>
<dbReference type="EMBL" id="CP136891">
    <property type="protein sequence ID" value="WOK98984.1"/>
    <property type="molecule type" value="Genomic_DNA"/>
</dbReference>
<dbReference type="Pfam" id="PF14547">
    <property type="entry name" value="Hydrophob_seed"/>
    <property type="match status" value="1"/>
</dbReference>
<evidence type="ECO:0000259" key="2">
    <source>
        <dbReference type="SMART" id="SM00499"/>
    </source>
</evidence>
<dbReference type="PANTHER" id="PTHR31731">
    <property type="match status" value="1"/>
</dbReference>
<dbReference type="InterPro" id="IPR036312">
    <property type="entry name" value="Bifun_inhib/LTP/seed_sf"/>
</dbReference>
<dbReference type="Proteomes" id="UP001327560">
    <property type="component" value="Chromosome 2"/>
</dbReference>
<reference evidence="3 4" key="1">
    <citation type="submission" date="2023-10" db="EMBL/GenBank/DDBJ databases">
        <title>Chromosome-scale genome assembly provides insights into flower coloration mechanisms of Canna indica.</title>
        <authorList>
            <person name="Li C."/>
        </authorList>
    </citation>
    <scope>NUCLEOTIDE SEQUENCE [LARGE SCALE GENOMIC DNA]</scope>
    <source>
        <tissue evidence="3">Flower</tissue>
    </source>
</reference>
<organism evidence="3 4">
    <name type="scientific">Canna indica</name>
    <name type="common">Indian-shot</name>
    <dbReference type="NCBI Taxonomy" id="4628"/>
    <lineage>
        <taxon>Eukaryota</taxon>
        <taxon>Viridiplantae</taxon>
        <taxon>Streptophyta</taxon>
        <taxon>Embryophyta</taxon>
        <taxon>Tracheophyta</taxon>
        <taxon>Spermatophyta</taxon>
        <taxon>Magnoliopsida</taxon>
        <taxon>Liliopsida</taxon>
        <taxon>Zingiberales</taxon>
        <taxon>Cannaceae</taxon>
        <taxon>Canna</taxon>
    </lineage>
</organism>
<evidence type="ECO:0000313" key="4">
    <source>
        <dbReference type="Proteomes" id="UP001327560"/>
    </source>
</evidence>
<proteinExistence type="predicted"/>
<evidence type="ECO:0000313" key="3">
    <source>
        <dbReference type="EMBL" id="WOK98984.1"/>
    </source>
</evidence>
<dbReference type="InterPro" id="IPR051636">
    <property type="entry name" value="Plant_LTP/defense-related"/>
</dbReference>
<dbReference type="CDD" id="cd01958">
    <property type="entry name" value="HPS_like"/>
    <property type="match status" value="1"/>
</dbReference>
<dbReference type="SUPFAM" id="SSF47699">
    <property type="entry name" value="Bifunctional inhibitor/lipid-transfer protein/seed storage 2S albumin"/>
    <property type="match status" value="1"/>
</dbReference>
<keyword evidence="1" id="KW-0732">Signal</keyword>
<name>A0AAQ3K0T5_9LILI</name>
<feature type="domain" description="Bifunctional inhibitor/plant lipid transfer protein/seed storage helical" evidence="2">
    <location>
        <begin position="42"/>
        <end position="125"/>
    </location>
</feature>
<dbReference type="InterPro" id="IPR027923">
    <property type="entry name" value="Hydrophob_seed_dom"/>
</dbReference>
<accession>A0AAQ3K0T5</accession>
<dbReference type="AlphaFoldDB" id="A0AAQ3K0T5"/>